<dbReference type="Gene3D" id="3.40.50.150">
    <property type="entry name" value="Vaccinia Virus protein VP39"/>
    <property type="match status" value="1"/>
</dbReference>
<name>A0A955L7B7_9BACT</name>
<reference evidence="2" key="2">
    <citation type="journal article" date="2021" name="Microbiome">
        <title>Successional dynamics and alternative stable states in a saline activated sludge microbial community over 9 years.</title>
        <authorList>
            <person name="Wang Y."/>
            <person name="Ye J."/>
            <person name="Ju F."/>
            <person name="Liu L."/>
            <person name="Boyd J.A."/>
            <person name="Deng Y."/>
            <person name="Parks D.H."/>
            <person name="Jiang X."/>
            <person name="Yin X."/>
            <person name="Woodcroft B.J."/>
            <person name="Tyson G.W."/>
            <person name="Hugenholtz P."/>
            <person name="Polz M.F."/>
            <person name="Zhang T."/>
        </authorList>
    </citation>
    <scope>NUCLEOTIDE SEQUENCE</scope>
    <source>
        <strain evidence="2">HKST-UBA11</strain>
    </source>
</reference>
<dbReference type="InterPro" id="IPR029063">
    <property type="entry name" value="SAM-dependent_MTases_sf"/>
</dbReference>
<reference evidence="2" key="1">
    <citation type="submission" date="2020-04" db="EMBL/GenBank/DDBJ databases">
        <authorList>
            <person name="Zhang T."/>
        </authorList>
    </citation>
    <scope>NUCLEOTIDE SEQUENCE</scope>
    <source>
        <strain evidence="2">HKST-UBA11</strain>
    </source>
</reference>
<dbReference type="GO" id="GO:0032259">
    <property type="term" value="P:methylation"/>
    <property type="evidence" value="ECO:0007669"/>
    <property type="project" value="UniProtKB-KW"/>
</dbReference>
<dbReference type="EMBL" id="JAGQLH010000012">
    <property type="protein sequence ID" value="MCA9385307.1"/>
    <property type="molecule type" value="Genomic_DNA"/>
</dbReference>
<dbReference type="SUPFAM" id="SSF53335">
    <property type="entry name" value="S-adenosyl-L-methionine-dependent methyltransferases"/>
    <property type="match status" value="1"/>
</dbReference>
<keyword evidence="2" id="KW-0489">Methyltransferase</keyword>
<accession>A0A955L7B7</accession>
<evidence type="ECO:0000259" key="1">
    <source>
        <dbReference type="Pfam" id="PF08242"/>
    </source>
</evidence>
<dbReference type="GO" id="GO:0008168">
    <property type="term" value="F:methyltransferase activity"/>
    <property type="evidence" value="ECO:0007669"/>
    <property type="project" value="UniProtKB-KW"/>
</dbReference>
<dbReference type="CDD" id="cd02440">
    <property type="entry name" value="AdoMet_MTases"/>
    <property type="match status" value="1"/>
</dbReference>
<proteinExistence type="predicted"/>
<sequence>MTIVFAKKTLLQILKLVKGNEEVANIKYILQNNALLKFLTEDDKFQELIERASKSRSFDQHIKDIVLYCSDAKLEQINGLAINENGELNVEINEGKVILSPALQNINNEETYQAILRQIERESCLRHQGILKKNSFNNILDVGSGTLIGSAMLRSLNPKSRITALEPGLITKKTEKIAKNLKIELIRKELNRKQTDLQEKFDLILLHFVLEHCELEQIQTILDECINLLSEDGLISIIVPNYEAFHRKFESLIGAGGRNNDTRISKEDILIGHQHIFNKSELTEIIQSSSNFNNRNLKVTSQTILPRPISFKNFCKIEKYKELAMLDHYGHPEKLEDCGSVISLLVGKSPRQVHAKSCKSGKSDQIMFRLIEEFLTHKEVASY</sequence>
<comment type="caution">
    <text evidence="2">The sequence shown here is derived from an EMBL/GenBank/DDBJ whole genome shotgun (WGS) entry which is preliminary data.</text>
</comment>
<evidence type="ECO:0000313" key="2">
    <source>
        <dbReference type="EMBL" id="MCA9385307.1"/>
    </source>
</evidence>
<dbReference type="AlphaFoldDB" id="A0A955L7B7"/>
<dbReference type="InterPro" id="IPR013217">
    <property type="entry name" value="Methyltransf_12"/>
</dbReference>
<gene>
    <name evidence="2" type="ORF">KC717_01525</name>
</gene>
<feature type="domain" description="Methyltransferase type 12" evidence="1">
    <location>
        <begin position="140"/>
        <end position="235"/>
    </location>
</feature>
<organism evidence="2 3">
    <name type="scientific">Candidatus Dojkabacteria bacterium</name>
    <dbReference type="NCBI Taxonomy" id="2099670"/>
    <lineage>
        <taxon>Bacteria</taxon>
        <taxon>Candidatus Dojkabacteria</taxon>
    </lineage>
</organism>
<dbReference type="Pfam" id="PF08242">
    <property type="entry name" value="Methyltransf_12"/>
    <property type="match status" value="1"/>
</dbReference>
<protein>
    <submittedName>
        <fullName evidence="2">Class I SAM-dependent methyltransferase</fullName>
    </submittedName>
</protein>
<dbReference type="Proteomes" id="UP000754563">
    <property type="component" value="Unassembled WGS sequence"/>
</dbReference>
<evidence type="ECO:0000313" key="3">
    <source>
        <dbReference type="Proteomes" id="UP000754563"/>
    </source>
</evidence>
<keyword evidence="2" id="KW-0808">Transferase</keyword>